<organism evidence="2 3">
    <name type="scientific">Gordonia cholesterolivorans</name>
    <dbReference type="NCBI Taxonomy" id="559625"/>
    <lineage>
        <taxon>Bacteria</taxon>
        <taxon>Bacillati</taxon>
        <taxon>Actinomycetota</taxon>
        <taxon>Actinomycetes</taxon>
        <taxon>Mycobacteriales</taxon>
        <taxon>Gordoniaceae</taxon>
        <taxon>Gordonia</taxon>
    </lineage>
</organism>
<dbReference type="Proteomes" id="UP001501170">
    <property type="component" value="Unassembled WGS sequence"/>
</dbReference>
<dbReference type="EMBL" id="BAAARB010000013">
    <property type="protein sequence ID" value="GAA2384303.1"/>
    <property type="molecule type" value="Genomic_DNA"/>
</dbReference>
<dbReference type="InterPro" id="IPR016130">
    <property type="entry name" value="Tyr_Pase_AS"/>
</dbReference>
<sequence length="276" mass="29678">MTDQQTRVPGAPSPFPVLPNLRDLGGWVGVDGRPVRHGMLFRSTDFRTIVHDSSAVAEIAATLGLRTVYDLRSAGETEAMPDPVWADVAEVHLDVLADAQTAVPANLATVLTDPAGVAEINRVLESGGAISTMAGTYRQMITLDSAKTGYRRFYEGLLGEDRSPALFHCTTGKDRTGWASASFLSLMGVARDDVFSDYLLTNDRLVPALAPVFEKFTAAGGDADALRQVLGVRPEYLAAAFDEVDRVHGGMEAYFAEALGIDSAAQSELRERFLEA</sequence>
<dbReference type="SUPFAM" id="SSF52799">
    <property type="entry name" value="(Phosphotyrosine protein) phosphatases II"/>
    <property type="match status" value="1"/>
</dbReference>
<dbReference type="RefSeq" id="WP_278125976.1">
    <property type="nucleotide sequence ID" value="NZ_BAAARB010000013.1"/>
</dbReference>
<comment type="caution">
    <text evidence="2">The sequence shown here is derived from an EMBL/GenBank/DDBJ whole genome shotgun (WGS) entry which is preliminary data.</text>
</comment>
<accession>A0ABN3HN19</accession>
<protein>
    <submittedName>
        <fullName evidence="2">Tyrosine-protein phosphatase</fullName>
    </submittedName>
</protein>
<gene>
    <name evidence="2" type="ORF">GCM10009855_25670</name>
</gene>
<name>A0ABN3HN19_9ACTN</name>
<dbReference type="Pfam" id="PF13350">
    <property type="entry name" value="Y_phosphatase3"/>
    <property type="match status" value="1"/>
</dbReference>
<dbReference type="InterPro" id="IPR029021">
    <property type="entry name" value="Prot-tyrosine_phosphatase-like"/>
</dbReference>
<evidence type="ECO:0000313" key="2">
    <source>
        <dbReference type="EMBL" id="GAA2384303.1"/>
    </source>
</evidence>
<evidence type="ECO:0000256" key="1">
    <source>
        <dbReference type="ARBA" id="ARBA00009580"/>
    </source>
</evidence>
<reference evidence="2 3" key="1">
    <citation type="journal article" date="2019" name="Int. J. Syst. Evol. Microbiol.">
        <title>The Global Catalogue of Microorganisms (GCM) 10K type strain sequencing project: providing services to taxonomists for standard genome sequencing and annotation.</title>
        <authorList>
            <consortium name="The Broad Institute Genomics Platform"/>
            <consortium name="The Broad Institute Genome Sequencing Center for Infectious Disease"/>
            <person name="Wu L."/>
            <person name="Ma J."/>
        </authorList>
    </citation>
    <scope>NUCLEOTIDE SEQUENCE [LARGE SCALE GENOMIC DNA]</scope>
    <source>
        <strain evidence="2 3">JCM 16227</strain>
    </source>
</reference>
<comment type="similarity">
    <text evidence="1">Belongs to the protein-tyrosine phosphatase family.</text>
</comment>
<dbReference type="Gene3D" id="3.90.190.10">
    <property type="entry name" value="Protein tyrosine phosphatase superfamily"/>
    <property type="match status" value="1"/>
</dbReference>
<evidence type="ECO:0000313" key="3">
    <source>
        <dbReference type="Proteomes" id="UP001501170"/>
    </source>
</evidence>
<dbReference type="PANTHER" id="PTHR31126">
    <property type="entry name" value="TYROSINE-PROTEIN PHOSPHATASE"/>
    <property type="match status" value="1"/>
</dbReference>
<keyword evidence="3" id="KW-1185">Reference proteome</keyword>
<dbReference type="PROSITE" id="PS00383">
    <property type="entry name" value="TYR_PHOSPHATASE_1"/>
    <property type="match status" value="1"/>
</dbReference>
<dbReference type="InterPro" id="IPR026893">
    <property type="entry name" value="Tyr/Ser_Pase_IphP-type"/>
</dbReference>
<dbReference type="PANTHER" id="PTHR31126:SF1">
    <property type="entry name" value="TYROSINE SPECIFIC PROTEIN PHOSPHATASES DOMAIN-CONTAINING PROTEIN"/>
    <property type="match status" value="1"/>
</dbReference>
<proteinExistence type="inferred from homology"/>